<feature type="site" description="Deprotonates C-terminal active site Cys" evidence="3">
    <location>
        <position position="31"/>
    </location>
</feature>
<dbReference type="InterPro" id="IPR036249">
    <property type="entry name" value="Thioredoxin-like_sf"/>
</dbReference>
<dbReference type="GO" id="GO:0015035">
    <property type="term" value="F:protein-disulfide reductase activity"/>
    <property type="evidence" value="ECO:0007669"/>
    <property type="project" value="InterPro"/>
</dbReference>
<dbReference type="InterPro" id="IPR013766">
    <property type="entry name" value="Thioredoxin_domain"/>
</dbReference>
<dbReference type="SUPFAM" id="SSF52833">
    <property type="entry name" value="Thioredoxin-like"/>
    <property type="match status" value="1"/>
</dbReference>
<evidence type="ECO:0000256" key="1">
    <source>
        <dbReference type="ARBA" id="ARBA00023157"/>
    </source>
</evidence>
<sequence>MGKGASGSVIYIKSEEQFNELINAGKPVVIDFTATWCGPCQRIAPFFEELSGKYPSVTFVKVDVDEMDQISAGCGVRCMPTFMVYKDGSLQADGKLEGASPDALEQLVSKFA</sequence>
<dbReference type="PROSITE" id="PS00194">
    <property type="entry name" value="THIOREDOXIN_1"/>
    <property type="match status" value="1"/>
</dbReference>
<dbReference type="FunFam" id="3.40.30.10:FF:000245">
    <property type="entry name" value="Thioredoxin"/>
    <property type="match status" value="1"/>
</dbReference>
<dbReference type="PROSITE" id="PS51352">
    <property type="entry name" value="THIOREDOXIN_2"/>
    <property type="match status" value="1"/>
</dbReference>
<dbReference type="CDD" id="cd02947">
    <property type="entry name" value="TRX_family"/>
    <property type="match status" value="1"/>
</dbReference>
<dbReference type="InterPro" id="IPR017937">
    <property type="entry name" value="Thioredoxin_CS"/>
</dbReference>
<keyword evidence="7" id="KW-1185">Reference proteome</keyword>
<dbReference type="PRINTS" id="PR00421">
    <property type="entry name" value="THIOREDOXIN"/>
</dbReference>
<name>A0AAX4PMP1_9CHLO</name>
<feature type="active site" description="Nucleophile" evidence="3">
    <location>
        <position position="40"/>
    </location>
</feature>
<proteinExistence type="inferred from homology"/>
<evidence type="ECO:0000313" key="7">
    <source>
        <dbReference type="Proteomes" id="UP001472866"/>
    </source>
</evidence>
<reference evidence="6 7" key="1">
    <citation type="submission" date="2024-03" db="EMBL/GenBank/DDBJ databases">
        <title>Complete genome sequence of the green alga Chloropicon roscoffensis RCC1871.</title>
        <authorList>
            <person name="Lemieux C."/>
            <person name="Pombert J.-F."/>
            <person name="Otis C."/>
            <person name="Turmel M."/>
        </authorList>
    </citation>
    <scope>NUCLEOTIDE SEQUENCE [LARGE SCALE GENOMIC DNA]</scope>
    <source>
        <strain evidence="6 7">RCC1871</strain>
    </source>
</reference>
<keyword evidence="1 4" id="KW-1015">Disulfide bond</keyword>
<dbReference type="PANTHER" id="PTHR46115">
    <property type="entry name" value="THIOREDOXIN-LIKE PROTEIN 1"/>
    <property type="match status" value="1"/>
</dbReference>
<dbReference type="Pfam" id="PF00085">
    <property type="entry name" value="Thioredoxin"/>
    <property type="match status" value="1"/>
</dbReference>
<feature type="domain" description="Thioredoxin" evidence="5">
    <location>
        <begin position="1"/>
        <end position="112"/>
    </location>
</feature>
<dbReference type="PIRSF" id="PIRSF000077">
    <property type="entry name" value="Thioredoxin"/>
    <property type="match status" value="1"/>
</dbReference>
<dbReference type="InterPro" id="IPR005746">
    <property type="entry name" value="Thioredoxin"/>
</dbReference>
<protein>
    <recommendedName>
        <fullName evidence="2">Thioredoxin</fullName>
    </recommendedName>
</protein>
<evidence type="ECO:0000313" key="6">
    <source>
        <dbReference type="EMBL" id="WZN66920.1"/>
    </source>
</evidence>
<evidence type="ECO:0000256" key="2">
    <source>
        <dbReference type="PIRNR" id="PIRNR000077"/>
    </source>
</evidence>
<feature type="active site" description="Nucleophile" evidence="3">
    <location>
        <position position="37"/>
    </location>
</feature>
<accession>A0AAX4PMP1</accession>
<evidence type="ECO:0000259" key="5">
    <source>
        <dbReference type="PROSITE" id="PS51352"/>
    </source>
</evidence>
<dbReference type="EMBL" id="CP151517">
    <property type="protein sequence ID" value="WZN66920.1"/>
    <property type="molecule type" value="Genomic_DNA"/>
</dbReference>
<dbReference type="AlphaFoldDB" id="A0AAX4PMP1"/>
<feature type="disulfide bond" description="Redox-active" evidence="4">
    <location>
        <begin position="37"/>
        <end position="40"/>
    </location>
</feature>
<feature type="site" description="Contributes to redox potential value" evidence="3">
    <location>
        <position position="38"/>
    </location>
</feature>
<gene>
    <name evidence="6" type="ORF">HKI87_17g84910</name>
</gene>
<feature type="site" description="Contributes to redox potential value" evidence="3">
    <location>
        <position position="39"/>
    </location>
</feature>
<dbReference type="Gene3D" id="3.40.30.10">
    <property type="entry name" value="Glutaredoxin"/>
    <property type="match status" value="1"/>
</dbReference>
<evidence type="ECO:0000256" key="4">
    <source>
        <dbReference type="PIRSR" id="PIRSR000077-4"/>
    </source>
</evidence>
<dbReference type="Proteomes" id="UP001472866">
    <property type="component" value="Chromosome 17"/>
</dbReference>
<organism evidence="6 7">
    <name type="scientific">Chloropicon roscoffensis</name>
    <dbReference type="NCBI Taxonomy" id="1461544"/>
    <lineage>
        <taxon>Eukaryota</taxon>
        <taxon>Viridiplantae</taxon>
        <taxon>Chlorophyta</taxon>
        <taxon>Chloropicophyceae</taxon>
        <taxon>Chloropicales</taxon>
        <taxon>Chloropicaceae</taxon>
        <taxon>Chloropicon</taxon>
    </lineage>
</organism>
<keyword evidence="4" id="KW-0676">Redox-active center</keyword>
<comment type="similarity">
    <text evidence="2">Belongs to the thioredoxin family.</text>
</comment>
<evidence type="ECO:0000256" key="3">
    <source>
        <dbReference type="PIRSR" id="PIRSR000077-1"/>
    </source>
</evidence>